<proteinExistence type="predicted"/>
<accession>A0A0A8YS19</accession>
<sequence length="37" mass="4292">MLCRQIELLHASNHLEKSSYSFIYQNKSTGTCCKLFP</sequence>
<protein>
    <submittedName>
        <fullName evidence="1">Uncharacterized protein</fullName>
    </submittedName>
</protein>
<dbReference type="EMBL" id="GBRH01272743">
    <property type="protein sequence ID" value="JAD25152.1"/>
    <property type="molecule type" value="Transcribed_RNA"/>
</dbReference>
<name>A0A0A8YS19_ARUDO</name>
<dbReference type="AlphaFoldDB" id="A0A0A8YS19"/>
<evidence type="ECO:0000313" key="1">
    <source>
        <dbReference type="EMBL" id="JAD25152.1"/>
    </source>
</evidence>
<reference evidence="1" key="2">
    <citation type="journal article" date="2015" name="Data Brief">
        <title>Shoot transcriptome of the giant reed, Arundo donax.</title>
        <authorList>
            <person name="Barrero R.A."/>
            <person name="Guerrero F.D."/>
            <person name="Moolhuijzen P."/>
            <person name="Goolsby J.A."/>
            <person name="Tidwell J."/>
            <person name="Bellgard S.E."/>
            <person name="Bellgard M.I."/>
        </authorList>
    </citation>
    <scope>NUCLEOTIDE SEQUENCE</scope>
    <source>
        <tissue evidence="1">Shoot tissue taken approximately 20 cm above the soil surface</tissue>
    </source>
</reference>
<organism evidence="1">
    <name type="scientific">Arundo donax</name>
    <name type="common">Giant reed</name>
    <name type="synonym">Donax arundinaceus</name>
    <dbReference type="NCBI Taxonomy" id="35708"/>
    <lineage>
        <taxon>Eukaryota</taxon>
        <taxon>Viridiplantae</taxon>
        <taxon>Streptophyta</taxon>
        <taxon>Embryophyta</taxon>
        <taxon>Tracheophyta</taxon>
        <taxon>Spermatophyta</taxon>
        <taxon>Magnoliopsida</taxon>
        <taxon>Liliopsida</taxon>
        <taxon>Poales</taxon>
        <taxon>Poaceae</taxon>
        <taxon>PACMAD clade</taxon>
        <taxon>Arundinoideae</taxon>
        <taxon>Arundineae</taxon>
        <taxon>Arundo</taxon>
    </lineage>
</organism>
<reference evidence="1" key="1">
    <citation type="submission" date="2014-09" db="EMBL/GenBank/DDBJ databases">
        <authorList>
            <person name="Magalhaes I.L.F."/>
            <person name="Oliveira U."/>
            <person name="Santos F.R."/>
            <person name="Vidigal T.H.D.A."/>
            <person name="Brescovit A.D."/>
            <person name="Santos A.J."/>
        </authorList>
    </citation>
    <scope>NUCLEOTIDE SEQUENCE</scope>
    <source>
        <tissue evidence="1">Shoot tissue taken approximately 20 cm above the soil surface</tissue>
    </source>
</reference>